<gene>
    <name evidence="2" type="ORF">JOF59_000438</name>
</gene>
<keyword evidence="3" id="KW-1185">Reference proteome</keyword>
<evidence type="ECO:0000313" key="2">
    <source>
        <dbReference type="EMBL" id="MBP2358038.1"/>
    </source>
</evidence>
<feature type="region of interest" description="Disordered" evidence="1">
    <location>
        <begin position="30"/>
        <end position="50"/>
    </location>
</feature>
<reference evidence="2 3" key="1">
    <citation type="submission" date="2021-03" db="EMBL/GenBank/DDBJ databases">
        <title>Sequencing the genomes of 1000 actinobacteria strains.</title>
        <authorList>
            <person name="Klenk H.-P."/>
        </authorList>
    </citation>
    <scope>NUCLEOTIDE SEQUENCE [LARGE SCALE GENOMIC DNA]</scope>
    <source>
        <strain evidence="2 3">DSM 40843</strain>
    </source>
</reference>
<proteinExistence type="predicted"/>
<evidence type="ECO:0000313" key="3">
    <source>
        <dbReference type="Proteomes" id="UP001519311"/>
    </source>
</evidence>
<sequence length="50" mass="5419">MGSLAAFTGRRDDYADTHLAIGGLVSDRSAQRVTRRRASTELVHARDSAC</sequence>
<dbReference type="Proteomes" id="UP001519311">
    <property type="component" value="Unassembled WGS sequence"/>
</dbReference>
<evidence type="ECO:0000256" key="1">
    <source>
        <dbReference type="SAM" id="MobiDB-lite"/>
    </source>
</evidence>
<comment type="caution">
    <text evidence="2">The sequence shown here is derived from an EMBL/GenBank/DDBJ whole genome shotgun (WGS) entry which is preliminary data.</text>
</comment>
<dbReference type="RefSeq" id="WP_206431724.1">
    <property type="nucleotide sequence ID" value="NZ_BMWJ01000002.1"/>
</dbReference>
<dbReference type="GeneID" id="97345841"/>
<accession>A0ABS4V2C2</accession>
<organism evidence="2 3">
    <name type="scientific">Streptomyces clavifer</name>
    <dbReference type="NCBI Taxonomy" id="68188"/>
    <lineage>
        <taxon>Bacteria</taxon>
        <taxon>Bacillati</taxon>
        <taxon>Actinomycetota</taxon>
        <taxon>Actinomycetes</taxon>
        <taxon>Kitasatosporales</taxon>
        <taxon>Streptomycetaceae</taxon>
        <taxon>Streptomyces</taxon>
    </lineage>
</organism>
<protein>
    <submittedName>
        <fullName evidence="2">Uncharacterized protein</fullName>
    </submittedName>
</protein>
<dbReference type="EMBL" id="JAGINS010000001">
    <property type="protein sequence ID" value="MBP2358038.1"/>
    <property type="molecule type" value="Genomic_DNA"/>
</dbReference>
<name>A0ABS4V2C2_9ACTN</name>